<accession>A0ABW5RDR7</accession>
<evidence type="ECO:0000256" key="2">
    <source>
        <dbReference type="ARBA" id="ARBA00022741"/>
    </source>
</evidence>
<evidence type="ECO:0000313" key="8">
    <source>
        <dbReference type="Proteomes" id="UP001597497"/>
    </source>
</evidence>
<keyword evidence="1 7" id="KW-0808">Transferase</keyword>
<proteinExistence type="predicted"/>
<dbReference type="NCBIfam" id="TIGR01378">
    <property type="entry name" value="thi_PPkinase"/>
    <property type="match status" value="1"/>
</dbReference>
<dbReference type="Pfam" id="PF04263">
    <property type="entry name" value="TPK_catalytic"/>
    <property type="match status" value="1"/>
</dbReference>
<dbReference type="InterPro" id="IPR007371">
    <property type="entry name" value="TPK_catalytic"/>
</dbReference>
<organism evidence="7 8">
    <name type="scientific">Marinicrinis sediminis</name>
    <dbReference type="NCBI Taxonomy" id="1652465"/>
    <lineage>
        <taxon>Bacteria</taxon>
        <taxon>Bacillati</taxon>
        <taxon>Bacillota</taxon>
        <taxon>Bacilli</taxon>
        <taxon>Bacillales</taxon>
        <taxon>Paenibacillaceae</taxon>
    </lineage>
</organism>
<dbReference type="InterPro" id="IPR007373">
    <property type="entry name" value="Thiamin_PyroPKinase_B1-bd"/>
</dbReference>
<dbReference type="Proteomes" id="UP001597497">
    <property type="component" value="Unassembled WGS sequence"/>
</dbReference>
<dbReference type="GO" id="GO:0004788">
    <property type="term" value="F:thiamine diphosphokinase activity"/>
    <property type="evidence" value="ECO:0007669"/>
    <property type="project" value="UniProtKB-EC"/>
</dbReference>
<gene>
    <name evidence="7" type="ORF">ACFSUC_16245</name>
</gene>
<dbReference type="EC" id="2.7.6.2" evidence="5"/>
<dbReference type="InterPro" id="IPR036759">
    <property type="entry name" value="TPK_catalytic_sf"/>
</dbReference>
<feature type="domain" description="Thiamin pyrophosphokinase thiamin-binding" evidence="6">
    <location>
        <begin position="143"/>
        <end position="208"/>
    </location>
</feature>
<dbReference type="InterPro" id="IPR053149">
    <property type="entry name" value="TPK"/>
</dbReference>
<dbReference type="SMART" id="SM00983">
    <property type="entry name" value="TPK_B1_binding"/>
    <property type="match status" value="1"/>
</dbReference>
<keyword evidence="4" id="KW-0067">ATP-binding</keyword>
<evidence type="ECO:0000256" key="5">
    <source>
        <dbReference type="NCBIfam" id="TIGR01378"/>
    </source>
</evidence>
<dbReference type="SUPFAM" id="SSF63999">
    <property type="entry name" value="Thiamin pyrophosphokinase, catalytic domain"/>
    <property type="match status" value="1"/>
</dbReference>
<dbReference type="PANTHER" id="PTHR41299:SF1">
    <property type="entry name" value="THIAMINE PYROPHOSPHOKINASE"/>
    <property type="match status" value="1"/>
</dbReference>
<evidence type="ECO:0000259" key="6">
    <source>
        <dbReference type="SMART" id="SM00983"/>
    </source>
</evidence>
<dbReference type="SUPFAM" id="SSF63862">
    <property type="entry name" value="Thiamin pyrophosphokinase, substrate-binding domain"/>
    <property type="match status" value="1"/>
</dbReference>
<dbReference type="PANTHER" id="PTHR41299">
    <property type="entry name" value="THIAMINE PYROPHOSPHOKINASE"/>
    <property type="match status" value="1"/>
</dbReference>
<dbReference type="InterPro" id="IPR006282">
    <property type="entry name" value="Thi_PPkinase"/>
</dbReference>
<dbReference type="InterPro" id="IPR036371">
    <property type="entry name" value="TPK_B1-bd_sf"/>
</dbReference>
<dbReference type="RefSeq" id="WP_379930680.1">
    <property type="nucleotide sequence ID" value="NZ_JBHUMM010000043.1"/>
</dbReference>
<comment type="caution">
    <text evidence="7">The sequence shown here is derived from an EMBL/GenBank/DDBJ whole genome shotgun (WGS) entry which is preliminary data.</text>
</comment>
<reference evidence="8" key="1">
    <citation type="journal article" date="2019" name="Int. J. Syst. Evol. Microbiol.">
        <title>The Global Catalogue of Microorganisms (GCM) 10K type strain sequencing project: providing services to taxonomists for standard genome sequencing and annotation.</title>
        <authorList>
            <consortium name="The Broad Institute Genomics Platform"/>
            <consortium name="The Broad Institute Genome Sequencing Center for Infectious Disease"/>
            <person name="Wu L."/>
            <person name="Ma J."/>
        </authorList>
    </citation>
    <scope>NUCLEOTIDE SEQUENCE [LARGE SCALE GENOMIC DNA]</scope>
    <source>
        <strain evidence="8">KCTC 33676</strain>
    </source>
</reference>
<evidence type="ECO:0000256" key="3">
    <source>
        <dbReference type="ARBA" id="ARBA00022777"/>
    </source>
</evidence>
<keyword evidence="2" id="KW-0547">Nucleotide-binding</keyword>
<evidence type="ECO:0000313" key="7">
    <source>
        <dbReference type="EMBL" id="MFD2673123.1"/>
    </source>
</evidence>
<dbReference type="CDD" id="cd07995">
    <property type="entry name" value="TPK"/>
    <property type="match status" value="1"/>
</dbReference>
<name>A0ABW5RDR7_9BACL</name>
<sequence length="214" mass="24289">MRRVVIVTGGSFEPELLGQLQEGDWLIGADRGALHLIEHGFRPKLAVGDFDSISERELEQVREGSEKWLTCDPIDKNETDTELAFRHALAWEPDEVVIMGALGTRFDHSLANVHVLVEGTERNVRCRLLDTHNQIWLVKDELHLQRADCSHFSYISLLPLTWTVTGIDLEGFEYPLHNATLKIGQSLGISNRLQKDEAFVRLRDGLLLVIQSRD</sequence>
<dbReference type="EMBL" id="JBHUMM010000043">
    <property type="protein sequence ID" value="MFD2673123.1"/>
    <property type="molecule type" value="Genomic_DNA"/>
</dbReference>
<keyword evidence="3" id="KW-0418">Kinase</keyword>
<protein>
    <recommendedName>
        <fullName evidence="5">Thiamine diphosphokinase</fullName>
        <ecNumber evidence="5">2.7.6.2</ecNumber>
    </recommendedName>
</protein>
<keyword evidence="8" id="KW-1185">Reference proteome</keyword>
<dbReference type="Pfam" id="PF04265">
    <property type="entry name" value="TPK_B1_binding"/>
    <property type="match status" value="1"/>
</dbReference>
<evidence type="ECO:0000256" key="4">
    <source>
        <dbReference type="ARBA" id="ARBA00022840"/>
    </source>
</evidence>
<evidence type="ECO:0000256" key="1">
    <source>
        <dbReference type="ARBA" id="ARBA00022679"/>
    </source>
</evidence>
<dbReference type="Gene3D" id="3.40.50.10240">
    <property type="entry name" value="Thiamin pyrophosphokinase, catalytic domain"/>
    <property type="match status" value="1"/>
</dbReference>